<feature type="domain" description="Cobalamin-independent methionine synthase MetE C-terminal/archaeal" evidence="1">
    <location>
        <begin position="180"/>
        <end position="371"/>
    </location>
</feature>
<dbReference type="GO" id="GO:0008270">
    <property type="term" value="F:zinc ion binding"/>
    <property type="evidence" value="ECO:0007669"/>
    <property type="project" value="InterPro"/>
</dbReference>
<sequence length="400" mass="45078">MSSSLVHLRPPFRAEHIGSLLRPAALFQKRELLEEGQGTPQDLKAVEDDAIKYVVKLQQELGIKTITDGELRRGLFFEGVFDTLEGMTSIPNRPISTFKPYIPHIAFMYAAGLQESESVFCTGKIKRTKGFYIDDFKYLKTLVSPEDVKSIKITMCSPSWFHQRHGSDLTYDPSVYKNDDEYFDDLGLAYREEIKELYDIGCRHIQIDDPTFCYFCNENMIAGMEKAGVDHEALLDTYIRAINVCTQGRPNDLTIGVHMCRGNFKGGVHFSEGGYDRIAVKLFNTLDVDTFYLEYDTERAGDFAPLKQLPLNKVAVLGLVTTKNPKLESVADLKARVNEAVRALCEGNPKRSEAVALDQLCISTQCGFASVWQGNPITEEDEKKKLALLVETAKQIWTDV</sequence>
<dbReference type="GO" id="GO:0009086">
    <property type="term" value="P:methionine biosynthetic process"/>
    <property type="evidence" value="ECO:0007669"/>
    <property type="project" value="InterPro"/>
</dbReference>
<dbReference type="Pfam" id="PF01717">
    <property type="entry name" value="Meth_synt_2"/>
    <property type="match status" value="1"/>
</dbReference>
<dbReference type="InterPro" id="IPR038071">
    <property type="entry name" value="UROD/MetE-like_sf"/>
</dbReference>
<evidence type="ECO:0000313" key="2">
    <source>
        <dbReference type="EMBL" id="KIK05482.1"/>
    </source>
</evidence>
<dbReference type="AlphaFoldDB" id="A0A0C9Y5S1"/>
<dbReference type="EMBL" id="KN838559">
    <property type="protein sequence ID" value="KIK05482.1"/>
    <property type="molecule type" value="Genomic_DNA"/>
</dbReference>
<reference evidence="3" key="2">
    <citation type="submission" date="2015-01" db="EMBL/GenBank/DDBJ databases">
        <title>Evolutionary Origins and Diversification of the Mycorrhizal Mutualists.</title>
        <authorList>
            <consortium name="DOE Joint Genome Institute"/>
            <consortium name="Mycorrhizal Genomics Consortium"/>
            <person name="Kohler A."/>
            <person name="Kuo A."/>
            <person name="Nagy L.G."/>
            <person name="Floudas D."/>
            <person name="Copeland A."/>
            <person name="Barry K.W."/>
            <person name="Cichocki N."/>
            <person name="Veneault-Fourrey C."/>
            <person name="LaButti K."/>
            <person name="Lindquist E.A."/>
            <person name="Lipzen A."/>
            <person name="Lundell T."/>
            <person name="Morin E."/>
            <person name="Murat C."/>
            <person name="Riley R."/>
            <person name="Ohm R."/>
            <person name="Sun H."/>
            <person name="Tunlid A."/>
            <person name="Henrissat B."/>
            <person name="Grigoriev I.V."/>
            <person name="Hibbett D.S."/>
            <person name="Martin F."/>
        </authorList>
    </citation>
    <scope>NUCLEOTIDE SEQUENCE [LARGE SCALE GENOMIC DNA]</scope>
    <source>
        <strain evidence="3">LaAM-08-1</strain>
    </source>
</reference>
<dbReference type="OrthoDB" id="7772923at2759"/>
<dbReference type="SUPFAM" id="SSF51726">
    <property type="entry name" value="UROD/MetE-like"/>
    <property type="match status" value="1"/>
</dbReference>
<dbReference type="InterPro" id="IPR002629">
    <property type="entry name" value="Met_Synth_C/arc"/>
</dbReference>
<gene>
    <name evidence="2" type="ORF">K443DRAFT_675039</name>
</gene>
<dbReference type="Proteomes" id="UP000054477">
    <property type="component" value="Unassembled WGS sequence"/>
</dbReference>
<reference evidence="2 3" key="1">
    <citation type="submission" date="2014-04" db="EMBL/GenBank/DDBJ databases">
        <authorList>
            <consortium name="DOE Joint Genome Institute"/>
            <person name="Kuo A."/>
            <person name="Kohler A."/>
            <person name="Nagy L.G."/>
            <person name="Floudas D."/>
            <person name="Copeland A."/>
            <person name="Barry K.W."/>
            <person name="Cichocki N."/>
            <person name="Veneault-Fourrey C."/>
            <person name="LaButti K."/>
            <person name="Lindquist E.A."/>
            <person name="Lipzen A."/>
            <person name="Lundell T."/>
            <person name="Morin E."/>
            <person name="Murat C."/>
            <person name="Sun H."/>
            <person name="Tunlid A."/>
            <person name="Henrissat B."/>
            <person name="Grigoriev I.V."/>
            <person name="Hibbett D.S."/>
            <person name="Martin F."/>
            <person name="Nordberg H.P."/>
            <person name="Cantor M.N."/>
            <person name="Hua S.X."/>
        </authorList>
    </citation>
    <scope>NUCLEOTIDE SEQUENCE [LARGE SCALE GENOMIC DNA]</scope>
    <source>
        <strain evidence="2 3">LaAM-08-1</strain>
    </source>
</reference>
<dbReference type="STRING" id="1095629.A0A0C9Y5S1"/>
<dbReference type="Gene3D" id="3.20.20.210">
    <property type="match status" value="1"/>
</dbReference>
<organism evidence="2 3">
    <name type="scientific">Laccaria amethystina LaAM-08-1</name>
    <dbReference type="NCBI Taxonomy" id="1095629"/>
    <lineage>
        <taxon>Eukaryota</taxon>
        <taxon>Fungi</taxon>
        <taxon>Dikarya</taxon>
        <taxon>Basidiomycota</taxon>
        <taxon>Agaricomycotina</taxon>
        <taxon>Agaricomycetes</taxon>
        <taxon>Agaricomycetidae</taxon>
        <taxon>Agaricales</taxon>
        <taxon>Agaricineae</taxon>
        <taxon>Hydnangiaceae</taxon>
        <taxon>Laccaria</taxon>
    </lineage>
</organism>
<protein>
    <recommendedName>
        <fullName evidence="1">Cobalamin-independent methionine synthase MetE C-terminal/archaeal domain-containing protein</fullName>
    </recommendedName>
</protein>
<name>A0A0C9Y5S1_9AGAR</name>
<dbReference type="PANTHER" id="PTHR43844">
    <property type="entry name" value="METHIONINE SYNTHASE"/>
    <property type="match status" value="1"/>
</dbReference>
<evidence type="ECO:0000313" key="3">
    <source>
        <dbReference type="Proteomes" id="UP000054477"/>
    </source>
</evidence>
<keyword evidence="3" id="KW-1185">Reference proteome</keyword>
<dbReference type="HOGENOM" id="CLU_058877_0_0_1"/>
<dbReference type="PANTHER" id="PTHR43844:SF2">
    <property type="entry name" value="SYNTHASE, VITAMIN-B12 INDEPENDENT, PUTATIVE (AFU_ORTHOLOGUE AFUA_3G12060)-RELATED"/>
    <property type="match status" value="1"/>
</dbReference>
<dbReference type="GO" id="GO:0003871">
    <property type="term" value="F:5-methyltetrahydropteroyltriglutamate-homocysteine S-methyltransferase activity"/>
    <property type="evidence" value="ECO:0007669"/>
    <property type="project" value="InterPro"/>
</dbReference>
<dbReference type="CDD" id="cd03311">
    <property type="entry name" value="CIMS_C_terminal_like"/>
    <property type="match status" value="1"/>
</dbReference>
<proteinExistence type="predicted"/>
<accession>A0A0C9Y5S1</accession>
<evidence type="ECO:0000259" key="1">
    <source>
        <dbReference type="Pfam" id="PF01717"/>
    </source>
</evidence>